<evidence type="ECO:0000256" key="1">
    <source>
        <dbReference type="SAM" id="Phobius"/>
    </source>
</evidence>
<dbReference type="GO" id="GO:1990189">
    <property type="term" value="F:protein N-terminal-serine acetyltransferase activity"/>
    <property type="evidence" value="ECO:0007669"/>
    <property type="project" value="TreeGrafter"/>
</dbReference>
<keyword evidence="1" id="KW-0812">Transmembrane</keyword>
<evidence type="ECO:0000313" key="3">
    <source>
        <dbReference type="EMBL" id="TMW55809.1"/>
    </source>
</evidence>
<feature type="domain" description="N-acetyltransferase" evidence="2">
    <location>
        <begin position="82"/>
        <end position="249"/>
    </location>
</feature>
<dbReference type="EMBL" id="SPLM01000146">
    <property type="protein sequence ID" value="TMW55809.1"/>
    <property type="molecule type" value="Genomic_DNA"/>
</dbReference>
<dbReference type="PANTHER" id="PTHR43441">
    <property type="entry name" value="RIBOSOMAL-PROTEIN-SERINE ACETYLTRANSFERASE"/>
    <property type="match status" value="1"/>
</dbReference>
<dbReference type="PANTHER" id="PTHR43441:SF2">
    <property type="entry name" value="FAMILY ACETYLTRANSFERASE, PUTATIVE (AFU_ORTHOLOGUE AFUA_7G00850)-RELATED"/>
    <property type="match status" value="1"/>
</dbReference>
<feature type="transmembrane region" description="Helical" evidence="1">
    <location>
        <begin position="6"/>
        <end position="28"/>
    </location>
</feature>
<dbReference type="OrthoDB" id="41238at2759"/>
<protein>
    <recommendedName>
        <fullName evidence="2">N-acetyltransferase domain-containing protein</fullName>
    </recommendedName>
</protein>
<evidence type="ECO:0000313" key="4">
    <source>
        <dbReference type="Proteomes" id="UP000794436"/>
    </source>
</evidence>
<dbReference type="PROSITE" id="PS51186">
    <property type="entry name" value="GNAT"/>
    <property type="match status" value="1"/>
</dbReference>
<dbReference type="InterPro" id="IPR016181">
    <property type="entry name" value="Acyl_CoA_acyltransferase"/>
</dbReference>
<organism evidence="3 4">
    <name type="scientific">Pythium oligandrum</name>
    <name type="common">Mycoparasitic fungus</name>
    <dbReference type="NCBI Taxonomy" id="41045"/>
    <lineage>
        <taxon>Eukaryota</taxon>
        <taxon>Sar</taxon>
        <taxon>Stramenopiles</taxon>
        <taxon>Oomycota</taxon>
        <taxon>Peronosporomycetes</taxon>
        <taxon>Pythiales</taxon>
        <taxon>Pythiaceae</taxon>
        <taxon>Pythium</taxon>
    </lineage>
</organism>
<gene>
    <name evidence="3" type="ORF">Poli38472_008457</name>
</gene>
<dbReference type="AlphaFoldDB" id="A0A8K1C3H6"/>
<evidence type="ECO:0000259" key="2">
    <source>
        <dbReference type="PROSITE" id="PS51186"/>
    </source>
</evidence>
<dbReference type="GO" id="GO:0008999">
    <property type="term" value="F:protein-N-terminal-alanine acetyltransferase activity"/>
    <property type="evidence" value="ECO:0007669"/>
    <property type="project" value="TreeGrafter"/>
</dbReference>
<dbReference type="Proteomes" id="UP000794436">
    <property type="component" value="Unassembled WGS sequence"/>
</dbReference>
<dbReference type="Gene3D" id="3.40.630.30">
    <property type="match status" value="1"/>
</dbReference>
<dbReference type="CDD" id="cd04301">
    <property type="entry name" value="NAT_SF"/>
    <property type="match status" value="1"/>
</dbReference>
<accession>A0A8K1C3H6</accession>
<reference evidence="3" key="1">
    <citation type="submission" date="2019-03" db="EMBL/GenBank/DDBJ databases">
        <title>Long read genome sequence of the mycoparasitic Pythium oligandrum ATCC 38472 isolated from sugarbeet rhizosphere.</title>
        <authorList>
            <person name="Gaulin E."/>
        </authorList>
    </citation>
    <scope>NUCLEOTIDE SEQUENCE</scope>
    <source>
        <strain evidence="3">ATCC 38472_TT</strain>
    </source>
</reference>
<sequence length="292" mass="32201">MVSTVVVIGIAAGAVVFVGTILTVFFLLHQGGSFDRMRQEAVGMPTVVGELKPQLYDELLTLANKRALKPSALESPLKGELIEIRNLSAPKDIALLHAISNGNAKGGIYGDRAFDADELIWRYLSHGPFKTEADFGSKHCSDLPDNRHFVIVEGKTKQPIGMLSLKRHSPQDLRVEIGDIWLVPAFQGSGALTEVVLLMLQRLFDLKYRRVEMRCDGHNVRARRAAHSLGFTFEGVLRKHAIVKECNRDTVIFAAINSDWPAIEEHLKGKLASALAKINAESEADGLTKKQQ</sequence>
<dbReference type="SUPFAM" id="SSF55729">
    <property type="entry name" value="Acyl-CoA N-acyltransferases (Nat)"/>
    <property type="match status" value="1"/>
</dbReference>
<keyword evidence="1" id="KW-0472">Membrane</keyword>
<dbReference type="InterPro" id="IPR051908">
    <property type="entry name" value="Ribosomal_N-acetyltransferase"/>
</dbReference>
<proteinExistence type="predicted"/>
<name>A0A8K1C3H6_PYTOL</name>
<dbReference type="InterPro" id="IPR000182">
    <property type="entry name" value="GNAT_dom"/>
</dbReference>
<dbReference type="Pfam" id="PF13302">
    <property type="entry name" value="Acetyltransf_3"/>
    <property type="match status" value="1"/>
</dbReference>
<comment type="caution">
    <text evidence="3">The sequence shown here is derived from an EMBL/GenBank/DDBJ whole genome shotgun (WGS) entry which is preliminary data.</text>
</comment>
<keyword evidence="1" id="KW-1133">Transmembrane helix</keyword>
<keyword evidence="4" id="KW-1185">Reference proteome</keyword>